<keyword evidence="3" id="KW-0547">Nucleotide-binding</keyword>
<gene>
    <name evidence="3" type="ORF">ACFSYJ_04425</name>
</gene>
<name>A0ABW5G8P3_9PSEU</name>
<keyword evidence="3" id="KW-0378">Hydrolase</keyword>
<dbReference type="InterPro" id="IPR041677">
    <property type="entry name" value="DNA2/NAM7_AAA_11"/>
</dbReference>
<keyword evidence="3" id="KW-0067">ATP-binding</keyword>
<dbReference type="InterPro" id="IPR041679">
    <property type="entry name" value="DNA2/NAM7-like_C"/>
</dbReference>
<dbReference type="SUPFAM" id="SSF52540">
    <property type="entry name" value="P-loop containing nucleoside triphosphate hydrolases"/>
    <property type="match status" value="1"/>
</dbReference>
<evidence type="ECO:0000259" key="2">
    <source>
        <dbReference type="Pfam" id="PF13087"/>
    </source>
</evidence>
<protein>
    <submittedName>
        <fullName evidence="3">DEAD/DEAH box helicase</fullName>
        <ecNumber evidence="3">3.6.4.-</ecNumber>
    </submittedName>
</protein>
<proteinExistence type="predicted"/>
<dbReference type="InterPro" id="IPR047187">
    <property type="entry name" value="SF1_C_Upf1"/>
</dbReference>
<keyword evidence="4" id="KW-1185">Reference proteome</keyword>
<dbReference type="EC" id="3.6.4.-" evidence="3"/>
<dbReference type="CDD" id="cd18808">
    <property type="entry name" value="SF1_C_Upf1"/>
    <property type="match status" value="1"/>
</dbReference>
<dbReference type="InterPro" id="IPR045055">
    <property type="entry name" value="DNA2/NAM7-like"/>
</dbReference>
<feature type="domain" description="DNA2/NAM7 helicase-like C-terminal" evidence="2">
    <location>
        <begin position="744"/>
        <end position="934"/>
    </location>
</feature>
<dbReference type="InterPro" id="IPR027417">
    <property type="entry name" value="P-loop_NTPase"/>
</dbReference>
<dbReference type="RefSeq" id="WP_345389530.1">
    <property type="nucleotide sequence ID" value="NZ_BAABHG010000003.1"/>
</dbReference>
<sequence>MYPPVALPAPVALVPGRPLAARLVQHAERYPGLLPSGVTQLVSELNGYPQGVAATVDEPRNGGDHSLLLHTRTYVVRLFVTRSGDAYTVAGINPMQLADQHRLASGALMLRAEWHAKLEPREVPPGFRAQWDVVHNGWTALRNRPADRRAVTEPGPAHTRYLDRLDRLIDATQRIAGERQNAPASYPYGKVESVAERRYSAEGVYAFHIVGKRFPVRNKYVGIRGARDYRGQVRRVEGDRVLVRFDRLIDRKELPEQGELEETAGDVVHTKRREAVRLLRTQRERNRSLLPVLVDHRLKPVQDVSDRPGEELDEDQLAAFRMALGVQDLALVLGPPGTGKTRTISEIARACALAPDRGPVLVTSHTNRAVDNVLVKLPKDVVVIRVGSEGKVDPDGRQFLLEQLAADLRREAIGRAETALRGYATLPQARQWLPVLAQRTEAMAAAFGALVQERHELERIRYAAGGPVRDRITELRAGLAGQDQLLARRHGELGLLVSRDERARARRWWPPFAALARAAARRRERRITACRAQFDTAAAEAGRLRTEIATAEHHLNVVIHDVPPVRAARQAAALAEQRFVASRDEVEQALRAIRSLVAAVDALPAVAIEGDPAQVLDILRRLNAWLPGRLDVLAAREKLLAEWRVGISGAVDQLYPELIRYADVIGATCIGSASRTELADVEFDLAIVDEAGQIGTADVLIPLVRARRAVLVGDHRQLPPFVGDGVADWADGTGDAETTALVTKSTLEMLVDEVPGSHVVRLTRQRRMPRVIADFISDMFYDGTLRTMVERTPDTSLFAKPLAFVDTSGLPERERAESAAPGGRKGTVNHAEARVLGALAEYYHRRGVEWALIVPYAAQVKLIAELLGRSIRDSDAIDGNIGTVDSFQGGERDVILYGFTRSNRRGSVGFLDELRRANVAFTRAKQQLVLVGDMDMLLRATDTRFRELATSLRDHVRDTGDVRKYAEFMTDLEGLR</sequence>
<feature type="domain" description="DNA2/NAM7 helicase helicase" evidence="1">
    <location>
        <begin position="312"/>
        <end position="411"/>
    </location>
</feature>
<evidence type="ECO:0000313" key="4">
    <source>
        <dbReference type="Proteomes" id="UP001597419"/>
    </source>
</evidence>
<dbReference type="Proteomes" id="UP001597419">
    <property type="component" value="Unassembled WGS sequence"/>
</dbReference>
<evidence type="ECO:0000313" key="3">
    <source>
        <dbReference type="EMBL" id="MFD2457828.1"/>
    </source>
</evidence>
<evidence type="ECO:0000259" key="1">
    <source>
        <dbReference type="Pfam" id="PF13086"/>
    </source>
</evidence>
<dbReference type="EMBL" id="JBHUKU010000002">
    <property type="protein sequence ID" value="MFD2457828.1"/>
    <property type="molecule type" value="Genomic_DNA"/>
</dbReference>
<organism evidence="3 4">
    <name type="scientific">Amycolatopsis samaneae</name>
    <dbReference type="NCBI Taxonomy" id="664691"/>
    <lineage>
        <taxon>Bacteria</taxon>
        <taxon>Bacillati</taxon>
        <taxon>Actinomycetota</taxon>
        <taxon>Actinomycetes</taxon>
        <taxon>Pseudonocardiales</taxon>
        <taxon>Pseudonocardiaceae</taxon>
        <taxon>Amycolatopsis</taxon>
    </lineage>
</organism>
<comment type="caution">
    <text evidence="3">The sequence shown here is derived from an EMBL/GenBank/DDBJ whole genome shotgun (WGS) entry which is preliminary data.</text>
</comment>
<keyword evidence="3" id="KW-0347">Helicase</keyword>
<dbReference type="Pfam" id="PF13087">
    <property type="entry name" value="AAA_12"/>
    <property type="match status" value="1"/>
</dbReference>
<dbReference type="PANTHER" id="PTHR10887:SF495">
    <property type="entry name" value="HELICASE SENATAXIN ISOFORM X1-RELATED"/>
    <property type="match status" value="1"/>
</dbReference>
<reference evidence="4" key="1">
    <citation type="journal article" date="2019" name="Int. J. Syst. Evol. Microbiol.">
        <title>The Global Catalogue of Microorganisms (GCM) 10K type strain sequencing project: providing services to taxonomists for standard genome sequencing and annotation.</title>
        <authorList>
            <consortium name="The Broad Institute Genomics Platform"/>
            <consortium name="The Broad Institute Genome Sequencing Center for Infectious Disease"/>
            <person name="Wu L."/>
            <person name="Ma J."/>
        </authorList>
    </citation>
    <scope>NUCLEOTIDE SEQUENCE [LARGE SCALE GENOMIC DNA]</scope>
    <source>
        <strain evidence="4">CGMCC 4.7643</strain>
    </source>
</reference>
<dbReference type="GO" id="GO:0004386">
    <property type="term" value="F:helicase activity"/>
    <property type="evidence" value="ECO:0007669"/>
    <property type="project" value="UniProtKB-KW"/>
</dbReference>
<dbReference type="Pfam" id="PF13086">
    <property type="entry name" value="AAA_11"/>
    <property type="match status" value="2"/>
</dbReference>
<feature type="domain" description="DNA2/NAM7 helicase helicase" evidence="1">
    <location>
        <begin position="646"/>
        <end position="722"/>
    </location>
</feature>
<dbReference type="GO" id="GO:0016787">
    <property type="term" value="F:hydrolase activity"/>
    <property type="evidence" value="ECO:0007669"/>
    <property type="project" value="UniProtKB-KW"/>
</dbReference>
<accession>A0ABW5G8P3</accession>
<dbReference type="Gene3D" id="3.40.50.300">
    <property type="entry name" value="P-loop containing nucleotide triphosphate hydrolases"/>
    <property type="match status" value="2"/>
</dbReference>
<dbReference type="PANTHER" id="PTHR10887">
    <property type="entry name" value="DNA2/NAM7 HELICASE FAMILY"/>
    <property type="match status" value="1"/>
</dbReference>